<organism evidence="2 3">
    <name type="scientific">Mesocestoides corti</name>
    <name type="common">Flatworm</name>
    <dbReference type="NCBI Taxonomy" id="53468"/>
    <lineage>
        <taxon>Eukaryota</taxon>
        <taxon>Metazoa</taxon>
        <taxon>Spiralia</taxon>
        <taxon>Lophotrochozoa</taxon>
        <taxon>Platyhelminthes</taxon>
        <taxon>Cestoda</taxon>
        <taxon>Eucestoda</taxon>
        <taxon>Cyclophyllidea</taxon>
        <taxon>Mesocestoididae</taxon>
        <taxon>Mesocestoides</taxon>
    </lineage>
</organism>
<name>A0A0R3UPD1_MESCO</name>
<feature type="compositionally biased region" description="Polar residues" evidence="1">
    <location>
        <begin position="738"/>
        <end position="749"/>
    </location>
</feature>
<feature type="compositionally biased region" description="Polar residues" evidence="1">
    <location>
        <begin position="140"/>
        <end position="153"/>
    </location>
</feature>
<accession>A0A0R3UPD1</accession>
<gene>
    <name evidence="2" type="ORF">MCOS_LOCUS9703</name>
</gene>
<evidence type="ECO:0000313" key="3">
    <source>
        <dbReference type="Proteomes" id="UP000267029"/>
    </source>
</evidence>
<evidence type="ECO:0000256" key="1">
    <source>
        <dbReference type="SAM" id="MobiDB-lite"/>
    </source>
</evidence>
<feature type="region of interest" description="Disordered" evidence="1">
    <location>
        <begin position="214"/>
        <end position="248"/>
    </location>
</feature>
<dbReference type="EMBL" id="UXSR01005807">
    <property type="protein sequence ID" value="VDD83700.1"/>
    <property type="molecule type" value="Genomic_DNA"/>
</dbReference>
<reference evidence="2 3" key="1">
    <citation type="submission" date="2018-10" db="EMBL/GenBank/DDBJ databases">
        <authorList>
            <consortium name="Pathogen Informatics"/>
        </authorList>
    </citation>
    <scope>NUCLEOTIDE SEQUENCE [LARGE SCALE GENOMIC DNA]</scope>
</reference>
<keyword evidence="3" id="KW-1185">Reference proteome</keyword>
<protein>
    <submittedName>
        <fullName evidence="2">Uncharacterized protein</fullName>
    </submittedName>
</protein>
<feature type="region of interest" description="Disordered" evidence="1">
    <location>
        <begin position="654"/>
        <end position="749"/>
    </location>
</feature>
<proteinExistence type="predicted"/>
<dbReference type="OrthoDB" id="6260135at2759"/>
<sequence>MSETSAESLRVPPLRPPSSISMLADRLKCSNLHDPPYDLNPVGSVDRTETMFMRRARRPKAVNFTDEEVCWINDVIPDNQRPPTTSSDVDASPITCDSGNEDSESWPEQDTPRLCPHLFPHSRSVGKCKREPPSVKPASQVGTYPISSSSRAPESTDDLPIVSNLYQPNLQRCLSTSAPDGPGALFITATDPVTWSEAEERKCCCFCQQRLDSTENAPSQQPPPKRSCRSQSVSSHQKLPGGAGPRRGIARPIALRIPQRAVYSPATAINTTASTSALSSTAHALVASGCVKLRNTTSTGHQLRAATSRLSWHHPVACGGSRRYIVYPGFSGCSRHSVVCGGTTPELTGEVKLRKPPSLASISTSMSNTSDFSHHRLSAFTPTTQSRRMSLTGDEGETMVPITAFSPDTVSSPYGGIGVPPSVALFRPTVSAASSGFFQDSCSLSHSSCSSSTNSDQHSSRVGNQIHHCSLVSKTVNNKIPQSDESTDSTTSLSVFDQQHHACAIEAKLRCQSQPACAAGAPTCGCGSVASAECLSRQVGLKRRRCSHDVDLAWESDNKGFLMTSQQHVSSFENASTSDLAVEAATVNHDASASPLRIQQQSQAEIAVYPQDSEAAFIISCCRKELSGLSEASEEEESNEAALIQHQHCCPLEEYDTGTLTPPPPQTRFRPIAPSPSQDEDPEGHHHHSSFSTEGSPCSFKTNDPNIIVFSDDEENDVDDDDSFGAIAPGLSHRQRCSPMQTEDVASTPSMEKYQELDINMIEQD</sequence>
<feature type="compositionally biased region" description="Polar residues" evidence="1">
    <location>
        <begin position="690"/>
        <end position="705"/>
    </location>
</feature>
<dbReference type="AlphaFoldDB" id="A0A0R3UPD1"/>
<dbReference type="Proteomes" id="UP000267029">
    <property type="component" value="Unassembled WGS sequence"/>
</dbReference>
<feature type="region of interest" description="Disordered" evidence="1">
    <location>
        <begin position="76"/>
        <end position="160"/>
    </location>
</feature>
<evidence type="ECO:0000313" key="2">
    <source>
        <dbReference type="EMBL" id="VDD83700.1"/>
    </source>
</evidence>
<feature type="compositionally biased region" description="Acidic residues" evidence="1">
    <location>
        <begin position="711"/>
        <end position="723"/>
    </location>
</feature>